<keyword evidence="3" id="KW-1185">Reference proteome</keyword>
<evidence type="ECO:0000256" key="1">
    <source>
        <dbReference type="SAM" id="MobiDB-lite"/>
    </source>
</evidence>
<name>A0AAV2JFC7_KNICA</name>
<evidence type="ECO:0000313" key="2">
    <source>
        <dbReference type="EMBL" id="CAL1576269.1"/>
    </source>
</evidence>
<accession>A0AAV2JFC7</accession>
<organism evidence="2 3">
    <name type="scientific">Knipowitschia caucasica</name>
    <name type="common">Caucasian dwarf goby</name>
    <name type="synonym">Pomatoschistus caucasicus</name>
    <dbReference type="NCBI Taxonomy" id="637954"/>
    <lineage>
        <taxon>Eukaryota</taxon>
        <taxon>Metazoa</taxon>
        <taxon>Chordata</taxon>
        <taxon>Craniata</taxon>
        <taxon>Vertebrata</taxon>
        <taxon>Euteleostomi</taxon>
        <taxon>Actinopterygii</taxon>
        <taxon>Neopterygii</taxon>
        <taxon>Teleostei</taxon>
        <taxon>Neoteleostei</taxon>
        <taxon>Acanthomorphata</taxon>
        <taxon>Gobiaria</taxon>
        <taxon>Gobiiformes</taxon>
        <taxon>Gobioidei</taxon>
        <taxon>Gobiidae</taxon>
        <taxon>Gobiinae</taxon>
        <taxon>Knipowitschia</taxon>
    </lineage>
</organism>
<feature type="compositionally biased region" description="Basic residues" evidence="1">
    <location>
        <begin position="56"/>
        <end position="76"/>
    </location>
</feature>
<feature type="region of interest" description="Disordered" evidence="1">
    <location>
        <begin position="33"/>
        <end position="83"/>
    </location>
</feature>
<sequence>MHNNRPGLKEPQKTLHFIHQDLANLAKTERSMFWSEENPRTEAKESLRSSRGRSPQIHHRHRGTFRPKSKPRKHRLREGGGDGVEVEQFSIREDMIEGQRSSLRVQEHTHST</sequence>
<reference evidence="2 3" key="1">
    <citation type="submission" date="2024-04" db="EMBL/GenBank/DDBJ databases">
        <authorList>
            <person name="Waldvogel A.-M."/>
            <person name="Schoenle A."/>
        </authorList>
    </citation>
    <scope>NUCLEOTIDE SEQUENCE [LARGE SCALE GENOMIC DNA]</scope>
</reference>
<feature type="compositionally biased region" description="Basic and acidic residues" evidence="1">
    <location>
        <begin position="37"/>
        <end position="48"/>
    </location>
</feature>
<gene>
    <name evidence="2" type="ORF">KC01_LOCUS7712</name>
</gene>
<dbReference type="Proteomes" id="UP001497482">
    <property type="component" value="Chromosome 12"/>
</dbReference>
<dbReference type="EMBL" id="OZ035834">
    <property type="protein sequence ID" value="CAL1576269.1"/>
    <property type="molecule type" value="Genomic_DNA"/>
</dbReference>
<evidence type="ECO:0000313" key="3">
    <source>
        <dbReference type="Proteomes" id="UP001497482"/>
    </source>
</evidence>
<dbReference type="AlphaFoldDB" id="A0AAV2JFC7"/>
<proteinExistence type="predicted"/>
<protein>
    <submittedName>
        <fullName evidence="2">Uncharacterized protein</fullName>
    </submittedName>
</protein>